<dbReference type="WBParaSite" id="RSKR_0000841200.1">
    <property type="protein sequence ID" value="RSKR_0000841200.1"/>
    <property type="gene ID" value="RSKR_0000841200"/>
</dbReference>
<accession>A0AC35U7W8</accession>
<sequence>MLLGSRLVKVKNAISFSLNTLKKNEQFERNNQDIRLYQLMKTYSPFLLIFTESTDFVEKFTNNESADETFNEPTGSEKKSIENNEITTRFKRNSEYTLYDEKPRNRDPIHEYVDKFRETGPNILRRKNGLKRNKNRRIKNDPMMGFGQEGDDNKNGYTQNSFEYASLLHDNSLTHDISSVHLLDGSQYHNERCGKKLMKINFSEIGWGSKVIAPKVFHANYCAGSCSFPLNRDVNPSNHAIFQSLMHSIIPNAQVPGVCCAPETMESLSILYFDETDNVVLKTYPKMIVKSCSCL</sequence>
<reference evidence="2" key="1">
    <citation type="submission" date="2016-11" db="UniProtKB">
        <authorList>
            <consortium name="WormBaseParasite"/>
        </authorList>
    </citation>
    <scope>IDENTIFICATION</scope>
    <source>
        <strain evidence="2">KR3021</strain>
    </source>
</reference>
<evidence type="ECO:0000313" key="2">
    <source>
        <dbReference type="WBParaSite" id="RSKR_0000841200.1"/>
    </source>
</evidence>
<proteinExistence type="predicted"/>
<name>A0AC35U7W8_9BILA</name>
<protein>
    <submittedName>
        <fullName evidence="2">TGF_BETA_2 domain-containing protein</fullName>
    </submittedName>
</protein>
<evidence type="ECO:0000313" key="1">
    <source>
        <dbReference type="Proteomes" id="UP000095286"/>
    </source>
</evidence>
<dbReference type="Proteomes" id="UP000095286">
    <property type="component" value="Unplaced"/>
</dbReference>
<organism evidence="1 2">
    <name type="scientific">Rhabditophanes sp. KR3021</name>
    <dbReference type="NCBI Taxonomy" id="114890"/>
    <lineage>
        <taxon>Eukaryota</taxon>
        <taxon>Metazoa</taxon>
        <taxon>Ecdysozoa</taxon>
        <taxon>Nematoda</taxon>
        <taxon>Chromadorea</taxon>
        <taxon>Rhabditida</taxon>
        <taxon>Tylenchina</taxon>
        <taxon>Panagrolaimomorpha</taxon>
        <taxon>Strongyloidoidea</taxon>
        <taxon>Alloionematidae</taxon>
        <taxon>Rhabditophanes</taxon>
    </lineage>
</organism>